<organism evidence="1 2">
    <name type="scientific">Methylobacterium oryzihabitans</name>
    <dbReference type="NCBI Taxonomy" id="2499852"/>
    <lineage>
        <taxon>Bacteria</taxon>
        <taxon>Pseudomonadati</taxon>
        <taxon>Pseudomonadota</taxon>
        <taxon>Alphaproteobacteria</taxon>
        <taxon>Hyphomicrobiales</taxon>
        <taxon>Methylobacteriaceae</taxon>
        <taxon>Methylobacterium</taxon>
    </lineage>
</organism>
<dbReference type="OrthoDB" id="8086769at2"/>
<reference evidence="1 2" key="1">
    <citation type="submission" date="2019-01" db="EMBL/GenBank/DDBJ databases">
        <authorList>
            <person name="Chen W.-M."/>
        </authorList>
    </citation>
    <scope>NUCLEOTIDE SEQUENCE [LARGE SCALE GENOMIC DNA]</scope>
    <source>
        <strain evidence="1 2">TER-1</strain>
    </source>
</reference>
<keyword evidence="2" id="KW-1185">Reference proteome</keyword>
<dbReference type="Proteomes" id="UP000286997">
    <property type="component" value="Unassembled WGS sequence"/>
</dbReference>
<proteinExistence type="predicted"/>
<dbReference type="RefSeq" id="WP_127733474.1">
    <property type="nucleotide sequence ID" value="NZ_SACP01000034.1"/>
</dbReference>
<gene>
    <name evidence="1" type="ORF">EOE48_24340</name>
</gene>
<accession>A0A437NVZ4</accession>
<dbReference type="AlphaFoldDB" id="A0A437NVZ4"/>
<sequence length="59" mass="6106">MDLQKTIRDAIVAELNRQAGPEPDAPKVDTSETGYAVIAGRIDIDALIMAIEGAVAGGP</sequence>
<name>A0A437NVZ4_9HYPH</name>
<evidence type="ECO:0000313" key="2">
    <source>
        <dbReference type="Proteomes" id="UP000286997"/>
    </source>
</evidence>
<evidence type="ECO:0000313" key="1">
    <source>
        <dbReference type="EMBL" id="RVU14198.1"/>
    </source>
</evidence>
<dbReference type="EMBL" id="SACP01000034">
    <property type="protein sequence ID" value="RVU14198.1"/>
    <property type="molecule type" value="Genomic_DNA"/>
</dbReference>
<comment type="caution">
    <text evidence="1">The sequence shown here is derived from an EMBL/GenBank/DDBJ whole genome shotgun (WGS) entry which is preliminary data.</text>
</comment>
<protein>
    <submittedName>
        <fullName evidence="1">Uncharacterized protein</fullName>
    </submittedName>
</protein>